<name>A0A939IHM5_CLOAM</name>
<sequence>MNATIEYSVVFLHQACLARQNGQQRAERIGAAGVAARKCSLNQPVTRLVWYNECNY</sequence>
<proteinExistence type="predicted"/>
<dbReference type="EMBL" id="JAFJZZ010000001">
    <property type="protein sequence ID" value="MBN7772166.1"/>
    <property type="molecule type" value="Genomic_DNA"/>
</dbReference>
<protein>
    <submittedName>
        <fullName evidence="1">Uncharacterized protein</fullName>
    </submittedName>
</protein>
<accession>A0A939IHM5</accession>
<evidence type="ECO:0000313" key="1">
    <source>
        <dbReference type="EMBL" id="MBN7772166.1"/>
    </source>
</evidence>
<dbReference type="Proteomes" id="UP000664545">
    <property type="component" value="Unassembled WGS sequence"/>
</dbReference>
<reference evidence="1" key="1">
    <citation type="submission" date="2021-02" db="EMBL/GenBank/DDBJ databases">
        <title>Abyssanaerobacter marinus gen.nov., sp., nov, anaerobic bacterium isolated from the Onnuri vent field of Indian Ocean and suggestion of Mogibacteriaceae fam. nov., and proposal of reclassification of ambiguous this family's genus member.</title>
        <authorList>
            <person name="Kim Y.J."/>
            <person name="Yang J.-A."/>
        </authorList>
    </citation>
    <scope>NUCLEOTIDE SEQUENCE</scope>
    <source>
        <strain evidence="1">DSM 2634</strain>
    </source>
</reference>
<keyword evidence="2" id="KW-1185">Reference proteome</keyword>
<gene>
    <name evidence="1" type="ORF">JYB65_02215</name>
</gene>
<dbReference type="AlphaFoldDB" id="A0A939IHM5"/>
<organism evidence="1 2">
    <name type="scientific">Clostridium aminobutyricum</name>
    <dbReference type="NCBI Taxonomy" id="33953"/>
    <lineage>
        <taxon>Bacteria</taxon>
        <taxon>Bacillati</taxon>
        <taxon>Bacillota</taxon>
        <taxon>Clostridia</taxon>
        <taxon>Eubacteriales</taxon>
        <taxon>Clostridiaceae</taxon>
        <taxon>Clostridium</taxon>
    </lineage>
</organism>
<evidence type="ECO:0000313" key="2">
    <source>
        <dbReference type="Proteomes" id="UP000664545"/>
    </source>
</evidence>
<dbReference type="RefSeq" id="WP_206580965.1">
    <property type="nucleotide sequence ID" value="NZ_JAFJZZ010000001.1"/>
</dbReference>
<comment type="caution">
    <text evidence="1">The sequence shown here is derived from an EMBL/GenBank/DDBJ whole genome shotgun (WGS) entry which is preliminary data.</text>
</comment>